<dbReference type="AlphaFoldDB" id="A0AAD7RU18"/>
<organism evidence="2 3">
    <name type="scientific">Aldrovandia affinis</name>
    <dbReference type="NCBI Taxonomy" id="143900"/>
    <lineage>
        <taxon>Eukaryota</taxon>
        <taxon>Metazoa</taxon>
        <taxon>Chordata</taxon>
        <taxon>Craniata</taxon>
        <taxon>Vertebrata</taxon>
        <taxon>Euteleostomi</taxon>
        <taxon>Actinopterygii</taxon>
        <taxon>Neopterygii</taxon>
        <taxon>Teleostei</taxon>
        <taxon>Notacanthiformes</taxon>
        <taxon>Halosauridae</taxon>
        <taxon>Aldrovandia</taxon>
    </lineage>
</organism>
<keyword evidence="3" id="KW-1185">Reference proteome</keyword>
<name>A0AAD7RU18_9TELE</name>
<evidence type="ECO:0000259" key="1">
    <source>
        <dbReference type="PROSITE" id="PS51752"/>
    </source>
</evidence>
<proteinExistence type="predicted"/>
<dbReference type="SUPFAM" id="SSF56973">
    <property type="entry name" value="Aerolisin/ETX pore-forming domain"/>
    <property type="match status" value="1"/>
</dbReference>
<reference evidence="2" key="1">
    <citation type="journal article" date="2023" name="Science">
        <title>Genome structures resolve the early diversification of teleost fishes.</title>
        <authorList>
            <person name="Parey E."/>
            <person name="Louis A."/>
            <person name="Montfort J."/>
            <person name="Bouchez O."/>
            <person name="Roques C."/>
            <person name="Iampietro C."/>
            <person name="Lluch J."/>
            <person name="Castinel A."/>
            <person name="Donnadieu C."/>
            <person name="Desvignes T."/>
            <person name="Floi Bucao C."/>
            <person name="Jouanno E."/>
            <person name="Wen M."/>
            <person name="Mejri S."/>
            <person name="Dirks R."/>
            <person name="Jansen H."/>
            <person name="Henkel C."/>
            <person name="Chen W.J."/>
            <person name="Zahm M."/>
            <person name="Cabau C."/>
            <person name="Klopp C."/>
            <person name="Thompson A.W."/>
            <person name="Robinson-Rechavi M."/>
            <person name="Braasch I."/>
            <person name="Lecointre G."/>
            <person name="Bobe J."/>
            <person name="Postlethwait J.H."/>
            <person name="Berthelot C."/>
            <person name="Roest Crollius H."/>
            <person name="Guiguen Y."/>
        </authorList>
    </citation>
    <scope>NUCLEOTIDE SEQUENCE</scope>
    <source>
        <strain evidence="2">NC1722</strain>
    </source>
</reference>
<dbReference type="PROSITE" id="PS51752">
    <property type="entry name" value="JACALIN_LECTIN"/>
    <property type="match status" value="1"/>
</dbReference>
<sequence>MVRTAISGTSNKETFLLPQGTMSTIVQKVGGTGGQAFSLSGTENGAALNKIRVWAGSYRVLSIKVWLTDGSAQVFGNSQGPYKEFQFGGGEKFTSLTLWRSGDGSHVAGIHFKTNRDREFSAKAADDHLGQEMVMDIGSGICLGVTGTYSWDLNSLGFIFLQSIQYSQVTSVTYPTLPGVIPKVEMEEKKTMTYGNDSGEEQEYRMDVTTKWTKKSEWSMTHGINDTFSFKVKAAIPELVKTGKGYSLVLGPEEFHTVSIEEKVTHTFTEKVKVAPGQTKHITANMGKAYILLPYNGVLEIIFKGGAKMEINIKGTYTGVAHTDMIFSNGLLL</sequence>
<accession>A0AAD7RU18</accession>
<comment type="caution">
    <text evidence="2">The sequence shown here is derived from an EMBL/GenBank/DDBJ whole genome shotgun (WGS) entry which is preliminary data.</text>
</comment>
<evidence type="ECO:0000313" key="2">
    <source>
        <dbReference type="EMBL" id="KAJ8388971.1"/>
    </source>
</evidence>
<evidence type="ECO:0000313" key="3">
    <source>
        <dbReference type="Proteomes" id="UP001221898"/>
    </source>
</evidence>
<feature type="domain" description="Jacalin-type lectin" evidence="1">
    <location>
        <begin position="23"/>
        <end position="162"/>
    </location>
</feature>
<dbReference type="Pfam" id="PF01419">
    <property type="entry name" value="Jacalin"/>
    <property type="match status" value="1"/>
</dbReference>
<dbReference type="Proteomes" id="UP001221898">
    <property type="component" value="Unassembled WGS sequence"/>
</dbReference>
<dbReference type="Gene3D" id="2.100.10.30">
    <property type="entry name" value="Jacalin-like lectin domain"/>
    <property type="match status" value="1"/>
</dbReference>
<dbReference type="InterPro" id="IPR053280">
    <property type="entry name" value="Aerolysin-like_pore-former"/>
</dbReference>
<dbReference type="Gene3D" id="2.170.15.10">
    <property type="entry name" value="Proaerolysin, chain A, domain 3"/>
    <property type="match status" value="1"/>
</dbReference>
<dbReference type="InterPro" id="IPR036404">
    <property type="entry name" value="Jacalin-like_lectin_dom_sf"/>
</dbReference>
<dbReference type="EMBL" id="JAINUG010000188">
    <property type="protein sequence ID" value="KAJ8388971.1"/>
    <property type="molecule type" value="Genomic_DNA"/>
</dbReference>
<protein>
    <recommendedName>
        <fullName evidence="1">Jacalin-type lectin domain-containing protein</fullName>
    </recommendedName>
</protein>
<dbReference type="PANTHER" id="PTHR34007">
    <property type="entry name" value="AEROLYSIN-LIKE PROTEIN-RELATED"/>
    <property type="match status" value="1"/>
</dbReference>
<dbReference type="PANTHER" id="PTHR34007:SF1">
    <property type="entry name" value="AEROLYSIN-LIKE PROTEIN-RELATED"/>
    <property type="match status" value="1"/>
</dbReference>
<dbReference type="InterPro" id="IPR001229">
    <property type="entry name" value="Jacalin-like_lectin_dom"/>
</dbReference>
<gene>
    <name evidence="2" type="ORF">AAFF_G00125320</name>
</gene>